<proteinExistence type="inferred from homology"/>
<feature type="binding site" evidence="9">
    <location>
        <position position="207"/>
    </location>
    <ligand>
        <name>Zn(2+)</name>
        <dbReference type="ChEBI" id="CHEBI:29105"/>
        <label>1</label>
    </ligand>
</feature>
<accession>A0ABX0Y0H8</accession>
<feature type="binding site" evidence="9">
    <location>
        <position position="204"/>
    </location>
    <ligand>
        <name>Zn(2+)</name>
        <dbReference type="ChEBI" id="CHEBI:29105"/>
        <label>1</label>
    </ligand>
</feature>
<keyword evidence="5 9" id="KW-0863">Zinc-finger</keyword>
<feature type="repeat" description="CXXCXGXG motif" evidence="9">
    <location>
        <begin position="190"/>
        <end position="197"/>
    </location>
</feature>
<protein>
    <recommendedName>
        <fullName evidence="9">Chaperone protein DnaJ</fullName>
    </recommendedName>
</protein>
<keyword evidence="7 9" id="KW-0346">Stress response</keyword>
<feature type="binding site" evidence="9">
    <location>
        <position position="193"/>
    </location>
    <ligand>
        <name>Zn(2+)</name>
        <dbReference type="ChEBI" id="CHEBI:29105"/>
        <label>2</label>
    </ligand>
</feature>
<dbReference type="InterPro" id="IPR012724">
    <property type="entry name" value="DnaJ"/>
</dbReference>
<evidence type="ECO:0000313" key="14">
    <source>
        <dbReference type="Proteomes" id="UP000722989"/>
    </source>
</evidence>
<dbReference type="Pfam" id="PF01556">
    <property type="entry name" value="DnaJ_C"/>
    <property type="match status" value="1"/>
</dbReference>
<name>A0ABX0Y0H8_9ACTN</name>
<dbReference type="InterPro" id="IPR001305">
    <property type="entry name" value="HSP_DnaJ_Cys-rich_dom"/>
</dbReference>
<feature type="zinc finger region" description="CR-type" evidence="10">
    <location>
        <begin position="134"/>
        <end position="216"/>
    </location>
</feature>
<comment type="cofactor">
    <cofactor evidence="9">
        <name>Zn(2+)</name>
        <dbReference type="ChEBI" id="CHEBI:29105"/>
    </cofactor>
    <text evidence="9">Binds 2 Zn(2+) ions per monomer.</text>
</comment>
<evidence type="ECO:0000256" key="1">
    <source>
        <dbReference type="ARBA" id="ARBA00022490"/>
    </source>
</evidence>
<dbReference type="PANTHER" id="PTHR43096:SF48">
    <property type="entry name" value="CHAPERONE PROTEIN DNAJ"/>
    <property type="match status" value="1"/>
</dbReference>
<feature type="domain" description="CR-type" evidence="12">
    <location>
        <begin position="134"/>
        <end position="216"/>
    </location>
</feature>
<dbReference type="PRINTS" id="PR00625">
    <property type="entry name" value="JDOMAIN"/>
</dbReference>
<dbReference type="Gene3D" id="1.10.287.110">
    <property type="entry name" value="DnaJ domain"/>
    <property type="match status" value="1"/>
</dbReference>
<comment type="caution">
    <text evidence="13">The sequence shown here is derived from an EMBL/GenBank/DDBJ whole genome shotgun (WGS) entry which is preliminary data.</text>
</comment>
<reference evidence="13 14" key="1">
    <citation type="submission" date="2020-03" db="EMBL/GenBank/DDBJ databases">
        <title>WGS of the type strain of Planosporangium spp.</title>
        <authorList>
            <person name="Thawai C."/>
        </authorList>
    </citation>
    <scope>NUCLEOTIDE SEQUENCE [LARGE SCALE GENOMIC DNA]</scope>
    <source>
        <strain evidence="13 14">TBRC 5610</strain>
    </source>
</reference>
<feature type="binding site" evidence="9">
    <location>
        <position position="190"/>
    </location>
    <ligand>
        <name>Zn(2+)</name>
        <dbReference type="ChEBI" id="CHEBI:29105"/>
        <label>2</label>
    </ligand>
</feature>
<feature type="repeat" description="CXXCXGXG motif" evidence="9">
    <location>
        <begin position="147"/>
        <end position="154"/>
    </location>
</feature>
<dbReference type="PANTHER" id="PTHR43096">
    <property type="entry name" value="DNAJ HOMOLOG 1, MITOCHONDRIAL-RELATED"/>
    <property type="match status" value="1"/>
</dbReference>
<feature type="repeat" description="CXXCXGXG motif" evidence="9">
    <location>
        <begin position="164"/>
        <end position="171"/>
    </location>
</feature>
<dbReference type="CDD" id="cd10719">
    <property type="entry name" value="DnaJ_zf"/>
    <property type="match status" value="1"/>
</dbReference>
<keyword evidence="1 9" id="KW-0963">Cytoplasm</keyword>
<evidence type="ECO:0000256" key="5">
    <source>
        <dbReference type="ARBA" id="ARBA00022771"/>
    </source>
</evidence>
<dbReference type="InterPro" id="IPR002939">
    <property type="entry name" value="DnaJ_C"/>
</dbReference>
<dbReference type="Proteomes" id="UP000722989">
    <property type="component" value="Unassembled WGS sequence"/>
</dbReference>
<dbReference type="SUPFAM" id="SSF46565">
    <property type="entry name" value="Chaperone J-domain"/>
    <property type="match status" value="1"/>
</dbReference>
<comment type="similarity">
    <text evidence="9">Belongs to the DnaJ family.</text>
</comment>
<keyword evidence="14" id="KW-1185">Reference proteome</keyword>
<comment type="subunit">
    <text evidence="9">Homodimer.</text>
</comment>
<evidence type="ECO:0000313" key="13">
    <source>
        <dbReference type="EMBL" id="NJC71095.1"/>
    </source>
</evidence>
<keyword evidence="2 9" id="KW-0235">DNA replication</keyword>
<dbReference type="CDD" id="cd06257">
    <property type="entry name" value="DnaJ"/>
    <property type="match status" value="1"/>
</dbReference>
<dbReference type="InterPro" id="IPR008971">
    <property type="entry name" value="HSP40/DnaJ_pept-bd"/>
</dbReference>
<dbReference type="NCBIfam" id="NF008035">
    <property type="entry name" value="PRK10767.1"/>
    <property type="match status" value="1"/>
</dbReference>
<dbReference type="SUPFAM" id="SSF57938">
    <property type="entry name" value="DnaJ/Hsp40 cysteine-rich domain"/>
    <property type="match status" value="1"/>
</dbReference>
<feature type="binding site" evidence="9">
    <location>
        <position position="167"/>
    </location>
    <ligand>
        <name>Zn(2+)</name>
        <dbReference type="ChEBI" id="CHEBI:29105"/>
        <label>2</label>
    </ligand>
</feature>
<dbReference type="Gene3D" id="2.60.260.20">
    <property type="entry name" value="Urease metallochaperone UreE, N-terminal domain"/>
    <property type="match status" value="2"/>
</dbReference>
<sequence>MRTHVANKDYYGILGVRRDASADEIKRAYRKLAREYHPDVNPDPAAQEKFKDINAAYEVLSDPAKREIVDLGGDPLAPGGGAPGPGAGGPFVGFQDIMDAFFGTSAARGPRPRVRPGADAILRLELDLQETAFGVETPITVDTAVLCTTCSGAGTAPGTHPTTCDVCGGRGEVQSVQRTFLGQVVSARPCAACQGYGTIIPHPCQTCGGDGRVRTRRTLTVKIPAGVEDGMRIRLAQQGEVGPGGGPPGDLYVEIHERPHDVYSRKGDDLHCRVTVPMTAAALGTRLTIKTLDGEENVDVKAGTQPGATLRIRAKGVPHLRGAGRGDLFVHLDVRTPTKLDPEQERILREFARSRGEEVAELSKQGGFFSRMRDAFNGHA</sequence>
<comment type="function">
    <text evidence="9">Participates actively in the response to hyperosmotic and heat shock by preventing the aggregation of stress-denatured proteins and by disaggregating proteins, also in an autonomous, DnaK-independent fashion. Unfolded proteins bind initially to DnaJ; upon interaction with the DnaJ-bound protein, DnaK hydrolyzes its bound ATP, resulting in the formation of a stable complex. GrpE releases ADP from DnaK; ATP binding to DnaK triggers the release of the substrate protein, thus completing the reaction cycle. Several rounds of ATP-dependent interactions between DnaJ, DnaK and GrpE are required for fully efficient folding. Also involved, together with DnaK and GrpE, in the DNA replication of plasmids through activation of initiation proteins.</text>
</comment>
<evidence type="ECO:0000259" key="11">
    <source>
        <dbReference type="PROSITE" id="PS50076"/>
    </source>
</evidence>
<dbReference type="SMART" id="SM00271">
    <property type="entry name" value="DnaJ"/>
    <property type="match status" value="1"/>
</dbReference>
<evidence type="ECO:0000256" key="4">
    <source>
        <dbReference type="ARBA" id="ARBA00022737"/>
    </source>
</evidence>
<evidence type="ECO:0000256" key="6">
    <source>
        <dbReference type="ARBA" id="ARBA00022833"/>
    </source>
</evidence>
<dbReference type="PROSITE" id="PS50076">
    <property type="entry name" value="DNAJ_2"/>
    <property type="match status" value="1"/>
</dbReference>
<keyword evidence="6 9" id="KW-0862">Zinc</keyword>
<dbReference type="Pfam" id="PF00684">
    <property type="entry name" value="DnaJ_CXXCXGXG"/>
    <property type="match status" value="1"/>
</dbReference>
<comment type="subcellular location">
    <subcellularLocation>
        <location evidence="9">Cytoplasm</location>
    </subcellularLocation>
</comment>
<keyword evidence="3 9" id="KW-0479">Metal-binding</keyword>
<evidence type="ECO:0000256" key="3">
    <source>
        <dbReference type="ARBA" id="ARBA00022723"/>
    </source>
</evidence>
<dbReference type="NCBIfam" id="TIGR02349">
    <property type="entry name" value="DnaJ_bact"/>
    <property type="match status" value="1"/>
</dbReference>
<dbReference type="EMBL" id="JAATVY010000009">
    <property type="protein sequence ID" value="NJC71095.1"/>
    <property type="molecule type" value="Genomic_DNA"/>
</dbReference>
<evidence type="ECO:0000256" key="10">
    <source>
        <dbReference type="PROSITE-ProRule" id="PRU00546"/>
    </source>
</evidence>
<keyword evidence="8 9" id="KW-0143">Chaperone</keyword>
<keyword evidence="4 9" id="KW-0677">Repeat</keyword>
<evidence type="ECO:0000256" key="7">
    <source>
        <dbReference type="ARBA" id="ARBA00023016"/>
    </source>
</evidence>
<organism evidence="13 14">
    <name type="scientific">Planosporangium thailandense</name>
    <dbReference type="NCBI Taxonomy" id="765197"/>
    <lineage>
        <taxon>Bacteria</taxon>
        <taxon>Bacillati</taxon>
        <taxon>Actinomycetota</taxon>
        <taxon>Actinomycetes</taxon>
        <taxon>Micromonosporales</taxon>
        <taxon>Micromonosporaceae</taxon>
        <taxon>Planosporangium</taxon>
    </lineage>
</organism>
<dbReference type="NCBIfam" id="NF010871">
    <property type="entry name" value="PRK14278.1"/>
    <property type="match status" value="1"/>
</dbReference>
<feature type="repeat" description="CXXCXGXG motif" evidence="9">
    <location>
        <begin position="204"/>
        <end position="211"/>
    </location>
</feature>
<evidence type="ECO:0000256" key="2">
    <source>
        <dbReference type="ARBA" id="ARBA00022705"/>
    </source>
</evidence>
<dbReference type="InterPro" id="IPR036410">
    <property type="entry name" value="HSP_DnaJ_Cys-rich_dom_sf"/>
</dbReference>
<dbReference type="InterPro" id="IPR001623">
    <property type="entry name" value="DnaJ_domain"/>
</dbReference>
<dbReference type="HAMAP" id="MF_01152">
    <property type="entry name" value="DnaJ"/>
    <property type="match status" value="1"/>
</dbReference>
<feature type="binding site" evidence="9">
    <location>
        <position position="147"/>
    </location>
    <ligand>
        <name>Zn(2+)</name>
        <dbReference type="ChEBI" id="CHEBI:29105"/>
        <label>1</label>
    </ligand>
</feature>
<dbReference type="SUPFAM" id="SSF49493">
    <property type="entry name" value="HSP40/DnaJ peptide-binding domain"/>
    <property type="match status" value="2"/>
</dbReference>
<feature type="domain" description="J" evidence="11">
    <location>
        <begin position="9"/>
        <end position="73"/>
    </location>
</feature>
<evidence type="ECO:0000256" key="9">
    <source>
        <dbReference type="HAMAP-Rule" id="MF_01152"/>
    </source>
</evidence>
<dbReference type="Gene3D" id="2.10.230.10">
    <property type="entry name" value="Heat shock protein DnaJ, cysteine-rich domain"/>
    <property type="match status" value="1"/>
</dbReference>
<dbReference type="CDD" id="cd10747">
    <property type="entry name" value="DnaJ_C"/>
    <property type="match status" value="1"/>
</dbReference>
<comment type="domain">
    <text evidence="9">The J domain is necessary and sufficient to stimulate DnaK ATPase activity. Zinc center 1 plays an important role in the autonomous, DnaK-independent chaperone activity of DnaJ. Zinc center 2 is essential for interaction with DnaK and for DnaJ activity.</text>
</comment>
<dbReference type="PROSITE" id="PS51188">
    <property type="entry name" value="ZF_CR"/>
    <property type="match status" value="1"/>
</dbReference>
<evidence type="ECO:0000256" key="8">
    <source>
        <dbReference type="ARBA" id="ARBA00023186"/>
    </source>
</evidence>
<dbReference type="Pfam" id="PF00226">
    <property type="entry name" value="DnaJ"/>
    <property type="match status" value="1"/>
</dbReference>
<gene>
    <name evidence="9 13" type="primary">dnaJ</name>
    <name evidence="13" type="ORF">HC031_15440</name>
</gene>
<dbReference type="InterPro" id="IPR036869">
    <property type="entry name" value="J_dom_sf"/>
</dbReference>
<feature type="binding site" evidence="9">
    <location>
        <position position="164"/>
    </location>
    <ligand>
        <name>Zn(2+)</name>
        <dbReference type="ChEBI" id="CHEBI:29105"/>
        <label>2</label>
    </ligand>
</feature>
<evidence type="ECO:0000259" key="12">
    <source>
        <dbReference type="PROSITE" id="PS51188"/>
    </source>
</evidence>
<feature type="binding site" evidence="9">
    <location>
        <position position="150"/>
    </location>
    <ligand>
        <name>Zn(2+)</name>
        <dbReference type="ChEBI" id="CHEBI:29105"/>
        <label>1</label>
    </ligand>
</feature>